<protein>
    <submittedName>
        <fullName evidence="1">Uncharacterized protein</fullName>
    </submittedName>
</protein>
<name>A0A8I0PF68_9ACTN</name>
<dbReference type="EMBL" id="JADBGF010000002">
    <property type="protein sequence ID" value="MBE1603047.1"/>
    <property type="molecule type" value="Genomic_DNA"/>
</dbReference>
<proteinExistence type="predicted"/>
<dbReference type="GeneID" id="86833563"/>
<sequence>MVRHRDAQGRQRSYDFGSFPVPEPFQRSLAALFAAKCAPGGGWDSVESSEASWYVVRPFAEFVSELNEVPVDVDRLTTGHWQAYRLSLPPSSTGYTKYSTVSALLQLDARLTQQVREAMAQRFAWTSGREQAYSPEAFDQIRLAARRTFRAALLRIRENTAHLAAWRGNAFVQGGREWLLGEALDVLARTGDVPVYENPRTVRKRYRAALVGGSAEYTWGRLHLSRKEAAALAVLIVAELGLNATTVSEMPVPETLPGTAEAGVPVYRLGLEKRRRAGHRGRFESRNLTDSGADSSGRIITEALEATAVARLLLGQLDGDVDRLLIWRQTTPHDGQGYPKAVRVGPFGFGVDETGGAAWARSVGLSGSPLRRLRKTVNVLHRREPGQNTQDTHDRVYVVGEPQAQQAAVPVFADGALEALDAARRTVFTARLADQPAPEDRETATAGCADFEHSPFSPAGQGCGASFLLCTACPNARVTPAHLPRLAHLLKALDNLRGVVEPAVWDADWADAHARLTDLRGRLGAPVWQAALDAVTDTDHTIIDQLLMGDFDN</sequence>
<accession>A0A8I0PF68</accession>
<dbReference type="RefSeq" id="WP_159026140.1">
    <property type="nucleotide sequence ID" value="NZ_JADBGF010000002.1"/>
</dbReference>
<dbReference type="OrthoDB" id="3353677at2"/>
<dbReference type="Proteomes" id="UP000629287">
    <property type="component" value="Unassembled WGS sequence"/>
</dbReference>
<keyword evidence="2" id="KW-1185">Reference proteome</keyword>
<comment type="caution">
    <text evidence="1">The sequence shown here is derived from an EMBL/GenBank/DDBJ whole genome shotgun (WGS) entry which is preliminary data.</text>
</comment>
<evidence type="ECO:0000313" key="1">
    <source>
        <dbReference type="EMBL" id="MBE1603047.1"/>
    </source>
</evidence>
<organism evidence="1 2">
    <name type="scientific">Streptomyces stelliscabiei</name>
    <dbReference type="NCBI Taxonomy" id="146820"/>
    <lineage>
        <taxon>Bacteria</taxon>
        <taxon>Bacillati</taxon>
        <taxon>Actinomycetota</taxon>
        <taxon>Actinomycetes</taxon>
        <taxon>Kitasatosporales</taxon>
        <taxon>Streptomycetaceae</taxon>
        <taxon>Streptomyces</taxon>
    </lineage>
</organism>
<gene>
    <name evidence="1" type="ORF">H4687_009276</name>
</gene>
<reference evidence="1 2" key="1">
    <citation type="submission" date="2020-10" db="EMBL/GenBank/DDBJ databases">
        <title>Sequencing the genomes of 1000 actinobacteria strains.</title>
        <authorList>
            <person name="Klenk H.-P."/>
        </authorList>
    </citation>
    <scope>NUCLEOTIDE SEQUENCE [LARGE SCALE GENOMIC DNA]</scope>
    <source>
        <strain evidence="1 2">DSM 41803</strain>
    </source>
</reference>
<dbReference type="AlphaFoldDB" id="A0A8I0PF68"/>
<evidence type="ECO:0000313" key="2">
    <source>
        <dbReference type="Proteomes" id="UP000629287"/>
    </source>
</evidence>